<protein>
    <recommendedName>
        <fullName evidence="8">DNA 3'-5' helicase</fullName>
        <ecNumber evidence="8">5.6.2.4</ecNumber>
    </recommendedName>
</protein>
<feature type="domain" description="Helicase ATP-binding" evidence="11">
    <location>
        <begin position="250"/>
        <end position="405"/>
    </location>
</feature>
<organism evidence="13 14">
    <name type="scientific">Natrinema salsiterrestre</name>
    <dbReference type="NCBI Taxonomy" id="2950540"/>
    <lineage>
        <taxon>Archaea</taxon>
        <taxon>Methanobacteriati</taxon>
        <taxon>Methanobacteriota</taxon>
        <taxon>Stenosarchaea group</taxon>
        <taxon>Halobacteria</taxon>
        <taxon>Halobacteriales</taxon>
        <taxon>Natrialbaceae</taxon>
        <taxon>Natrinema</taxon>
    </lineage>
</organism>
<dbReference type="InterPro" id="IPR032438">
    <property type="entry name" value="ERCC3_RAD25_C"/>
</dbReference>
<evidence type="ECO:0000256" key="8">
    <source>
        <dbReference type="ARBA" id="ARBA00034808"/>
    </source>
</evidence>
<evidence type="ECO:0000256" key="9">
    <source>
        <dbReference type="ARBA" id="ARBA00048988"/>
    </source>
</evidence>
<dbReference type="GO" id="GO:0043138">
    <property type="term" value="F:3'-5' DNA helicase activity"/>
    <property type="evidence" value="ECO:0007669"/>
    <property type="project" value="UniProtKB-EC"/>
</dbReference>
<keyword evidence="4 13" id="KW-0347">Helicase</keyword>
<dbReference type="Gene3D" id="3.40.50.300">
    <property type="entry name" value="P-loop containing nucleotide triphosphate hydrolases"/>
    <property type="match status" value="2"/>
</dbReference>
<comment type="similarity">
    <text evidence="1">Belongs to the helicase family. RAD25/XPB subfamily.</text>
</comment>
<reference evidence="13" key="1">
    <citation type="submission" date="2022-06" db="EMBL/GenBank/DDBJ databases">
        <title>Natrinema sp. a new haloarchaeum isolate from saline soil.</title>
        <authorList>
            <person name="Strakova D."/>
            <person name="Galisteo C."/>
            <person name="Sanchez-Porro C."/>
            <person name="Ventosa A."/>
        </authorList>
    </citation>
    <scope>NUCLEOTIDE SEQUENCE</scope>
    <source>
        <strain evidence="13">S1CR25-10</strain>
    </source>
</reference>
<dbReference type="PRINTS" id="PR00851">
    <property type="entry name" value="XRODRMPGMNTB"/>
</dbReference>
<proteinExistence type="inferred from homology"/>
<evidence type="ECO:0000256" key="3">
    <source>
        <dbReference type="ARBA" id="ARBA00022801"/>
    </source>
</evidence>
<evidence type="ECO:0000256" key="5">
    <source>
        <dbReference type="ARBA" id="ARBA00022840"/>
    </source>
</evidence>
<comment type="catalytic activity">
    <reaction evidence="7">
        <text>Couples ATP hydrolysis with the unwinding of duplex DNA by translocating in the 3'-5' direction.</text>
        <dbReference type="EC" id="5.6.2.4"/>
    </reaction>
</comment>
<comment type="caution">
    <text evidence="13">The sequence shown here is derived from an EMBL/GenBank/DDBJ whole genome shotgun (WGS) entry which is preliminary data.</text>
</comment>
<dbReference type="Proteomes" id="UP001154061">
    <property type="component" value="Unassembled WGS sequence"/>
</dbReference>
<feature type="compositionally biased region" description="Basic and acidic residues" evidence="10">
    <location>
        <begin position="1"/>
        <end position="16"/>
    </location>
</feature>
<dbReference type="SMART" id="SM00487">
    <property type="entry name" value="DEXDc"/>
    <property type="match status" value="1"/>
</dbReference>
<dbReference type="InterPro" id="IPR001650">
    <property type="entry name" value="Helicase_C-like"/>
</dbReference>
<dbReference type="InterPro" id="IPR006935">
    <property type="entry name" value="Helicase/UvrB_N"/>
</dbReference>
<evidence type="ECO:0000256" key="2">
    <source>
        <dbReference type="ARBA" id="ARBA00022741"/>
    </source>
</evidence>
<evidence type="ECO:0000259" key="11">
    <source>
        <dbReference type="PROSITE" id="PS51192"/>
    </source>
</evidence>
<dbReference type="EMBL" id="JAMQOT010000015">
    <property type="protein sequence ID" value="MDF9748423.1"/>
    <property type="molecule type" value="Genomic_DNA"/>
</dbReference>
<dbReference type="PROSITE" id="PS51192">
    <property type="entry name" value="HELICASE_ATP_BIND_1"/>
    <property type="match status" value="1"/>
</dbReference>
<comment type="catalytic activity">
    <reaction evidence="9">
        <text>ATP + H2O = ADP + phosphate + H(+)</text>
        <dbReference type="Rhea" id="RHEA:13065"/>
        <dbReference type="ChEBI" id="CHEBI:15377"/>
        <dbReference type="ChEBI" id="CHEBI:15378"/>
        <dbReference type="ChEBI" id="CHEBI:30616"/>
        <dbReference type="ChEBI" id="CHEBI:43474"/>
        <dbReference type="ChEBI" id="CHEBI:456216"/>
        <dbReference type="EC" id="5.6.2.4"/>
    </reaction>
</comment>
<dbReference type="RefSeq" id="WP_277525129.1">
    <property type="nucleotide sequence ID" value="NZ_JAMQOT010000015.1"/>
</dbReference>
<dbReference type="PROSITE" id="PS51194">
    <property type="entry name" value="HELICASE_CTER"/>
    <property type="match status" value="1"/>
</dbReference>
<dbReference type="InterPro" id="IPR027417">
    <property type="entry name" value="P-loop_NTPase"/>
</dbReference>
<dbReference type="Pfam" id="PF04851">
    <property type="entry name" value="ResIII"/>
    <property type="match status" value="1"/>
</dbReference>
<keyword evidence="5" id="KW-0067">ATP-binding</keyword>
<dbReference type="GO" id="GO:0016787">
    <property type="term" value="F:hydrolase activity"/>
    <property type="evidence" value="ECO:0007669"/>
    <property type="project" value="UniProtKB-KW"/>
</dbReference>
<gene>
    <name evidence="13" type="ORF">NDI89_22930</name>
</gene>
<dbReference type="SUPFAM" id="SSF52540">
    <property type="entry name" value="P-loop containing nucleoside triphosphate hydrolases"/>
    <property type="match status" value="1"/>
</dbReference>
<sequence length="603" mass="68166">MSTTSEPDRSDDRDGGDLSLEEIGRRIRQSSPPELVELADRLEALDRQHEIAHASDVVDADREELDERIRLYPSQLRVAVDNPTEDTTGTLGNFAHLVETSHDGDASIFETEPIDVWTSPYEHVDELVADYAGVAGELPESVEQQIRRTWVRGHAFRLRTHSEGYTVLRAKDEDLFEDVAKEHLEHNDHYTQYLSDTEMRIKAGAEGEVKQTLHDAGYPPIDERDLETGEPLDVELRDDLELRDYQREWRDRFLEAGSGVIDAPPGSGKTIAALSILADLGQQTLILAPSRELVNQWYDELTTHLELPGGIHQNTRNIGRYHGGEKNIRPITIATYDIASKSRHGRKLFDREWGLVVFDEAHHVPAEIWRRTTDIQSRSRLGLTATPVRSDGKSEEIFTLIGRPVTSTWEELYADGWVNRPDVEVRFVPWATDGAREDYRSAEGIQTMITAAQNPAKLEETRRLVREHTAAGEKVLIYCGWRDQGDQYSDVLDVPFISGETSHDDREDYYAQLREGDLEALIVSRIADEGIDLPDVDVVIIASMLGGSRRQGTQRVGRVMRPLGGSQAYLLATRGSREEEYARSQMDYLRERGTTVTETEVDS</sequence>
<evidence type="ECO:0000256" key="4">
    <source>
        <dbReference type="ARBA" id="ARBA00022806"/>
    </source>
</evidence>
<evidence type="ECO:0000259" key="12">
    <source>
        <dbReference type="PROSITE" id="PS51194"/>
    </source>
</evidence>
<keyword evidence="2" id="KW-0547">Nucleotide-binding</keyword>
<evidence type="ECO:0000256" key="7">
    <source>
        <dbReference type="ARBA" id="ARBA00034617"/>
    </source>
</evidence>
<dbReference type="PANTHER" id="PTHR11274">
    <property type="entry name" value="RAD25/XP-B DNA REPAIR HELICASE"/>
    <property type="match status" value="1"/>
</dbReference>
<dbReference type="EC" id="5.6.2.4" evidence="8"/>
<dbReference type="Pfam" id="PF16203">
    <property type="entry name" value="ERCC3_RAD25_C"/>
    <property type="match status" value="1"/>
</dbReference>
<evidence type="ECO:0000256" key="1">
    <source>
        <dbReference type="ARBA" id="ARBA00006637"/>
    </source>
</evidence>
<dbReference type="SMART" id="SM00490">
    <property type="entry name" value="HELICc"/>
    <property type="match status" value="1"/>
</dbReference>
<name>A0A9Q4L7M6_9EURY</name>
<dbReference type="InterPro" id="IPR014001">
    <property type="entry name" value="Helicase_ATP-bd"/>
</dbReference>
<dbReference type="GO" id="GO:0005524">
    <property type="term" value="F:ATP binding"/>
    <property type="evidence" value="ECO:0007669"/>
    <property type="project" value="UniProtKB-KW"/>
</dbReference>
<feature type="region of interest" description="Disordered" evidence="10">
    <location>
        <begin position="1"/>
        <end position="34"/>
    </location>
</feature>
<evidence type="ECO:0000313" key="14">
    <source>
        <dbReference type="Proteomes" id="UP001154061"/>
    </source>
</evidence>
<dbReference type="InterPro" id="IPR050615">
    <property type="entry name" value="ATP-dep_DNA_Helicase"/>
</dbReference>
<feature type="domain" description="Helicase C-terminal" evidence="12">
    <location>
        <begin position="457"/>
        <end position="603"/>
    </location>
</feature>
<keyword evidence="6" id="KW-0413">Isomerase</keyword>
<dbReference type="PANTHER" id="PTHR11274:SF0">
    <property type="entry name" value="GENERAL TRANSCRIPTION AND DNA REPAIR FACTOR IIH HELICASE SUBUNIT XPB"/>
    <property type="match status" value="1"/>
</dbReference>
<evidence type="ECO:0000256" key="6">
    <source>
        <dbReference type="ARBA" id="ARBA00023235"/>
    </source>
</evidence>
<evidence type="ECO:0000256" key="10">
    <source>
        <dbReference type="SAM" id="MobiDB-lite"/>
    </source>
</evidence>
<dbReference type="AlphaFoldDB" id="A0A9Q4L7M6"/>
<dbReference type="GO" id="GO:0003677">
    <property type="term" value="F:DNA binding"/>
    <property type="evidence" value="ECO:0007669"/>
    <property type="project" value="InterPro"/>
</dbReference>
<keyword evidence="3" id="KW-0378">Hydrolase</keyword>
<keyword evidence="14" id="KW-1185">Reference proteome</keyword>
<evidence type="ECO:0000313" key="13">
    <source>
        <dbReference type="EMBL" id="MDF9748423.1"/>
    </source>
</evidence>
<accession>A0A9Q4L7M6</accession>